<reference evidence="10" key="1">
    <citation type="submission" date="2023-10" db="EMBL/GenBank/DDBJ databases">
        <title>Chromosome-level genome of the transformable northern wattle, Acacia crassicarpa.</title>
        <authorList>
            <person name="Massaro I."/>
            <person name="Sinha N.R."/>
            <person name="Poethig S."/>
            <person name="Leichty A.R."/>
        </authorList>
    </citation>
    <scope>NUCLEOTIDE SEQUENCE</scope>
    <source>
        <strain evidence="10">Acra3RX</strain>
        <tissue evidence="10">Leaf</tissue>
    </source>
</reference>
<evidence type="ECO:0000256" key="5">
    <source>
        <dbReference type="ARBA" id="ARBA00022970"/>
    </source>
</evidence>
<comment type="subcellular location">
    <subcellularLocation>
        <location evidence="1">Membrane</location>
        <topology evidence="1">Single-pass membrane protein</topology>
    </subcellularLocation>
</comment>
<sequence>MRPLPVSPSPSSSSSFSSAGCCFRSFKSPIPYLFGGLALTLSLIAIALLMLVCSNRNQSLPPSNSSGCDDEEGKVGASKTTSDSEPKILVIMAGHSNPTYLAKPLPSSSSTATQQVL</sequence>
<evidence type="ECO:0000313" key="11">
    <source>
        <dbReference type="Proteomes" id="UP001293593"/>
    </source>
</evidence>
<evidence type="ECO:0000256" key="2">
    <source>
        <dbReference type="ARBA" id="ARBA00009977"/>
    </source>
</evidence>
<evidence type="ECO:0000256" key="3">
    <source>
        <dbReference type="ARBA" id="ARBA00022448"/>
    </source>
</evidence>
<evidence type="ECO:0000256" key="7">
    <source>
        <dbReference type="ARBA" id="ARBA00023136"/>
    </source>
</evidence>
<feature type="region of interest" description="Disordered" evidence="8">
    <location>
        <begin position="98"/>
        <end position="117"/>
    </location>
</feature>
<feature type="transmembrane region" description="Helical" evidence="9">
    <location>
        <begin position="32"/>
        <end position="53"/>
    </location>
</feature>
<dbReference type="GO" id="GO:0080143">
    <property type="term" value="P:regulation of amino acid export"/>
    <property type="evidence" value="ECO:0007669"/>
    <property type="project" value="InterPro"/>
</dbReference>
<comment type="caution">
    <text evidence="10">The sequence shown here is derived from an EMBL/GenBank/DDBJ whole genome shotgun (WGS) entry which is preliminary data.</text>
</comment>
<dbReference type="Proteomes" id="UP001293593">
    <property type="component" value="Unassembled WGS sequence"/>
</dbReference>
<protein>
    <submittedName>
        <fullName evidence="10">Uncharacterized protein</fullName>
    </submittedName>
</protein>
<dbReference type="GO" id="GO:0006865">
    <property type="term" value="P:amino acid transport"/>
    <property type="evidence" value="ECO:0007669"/>
    <property type="project" value="UniProtKB-KW"/>
</dbReference>
<evidence type="ECO:0000256" key="4">
    <source>
        <dbReference type="ARBA" id="ARBA00022692"/>
    </source>
</evidence>
<evidence type="ECO:0000256" key="8">
    <source>
        <dbReference type="SAM" id="MobiDB-lite"/>
    </source>
</evidence>
<evidence type="ECO:0000256" key="1">
    <source>
        <dbReference type="ARBA" id="ARBA00004167"/>
    </source>
</evidence>
<keyword evidence="5" id="KW-0029">Amino-acid transport</keyword>
<dbReference type="PANTHER" id="PTHR33228:SF76">
    <property type="entry name" value="PROTEIN GLUTAMINE DUMPER 7"/>
    <property type="match status" value="1"/>
</dbReference>
<keyword evidence="11" id="KW-1185">Reference proteome</keyword>
<organism evidence="10 11">
    <name type="scientific">Acacia crassicarpa</name>
    <name type="common">northern wattle</name>
    <dbReference type="NCBI Taxonomy" id="499986"/>
    <lineage>
        <taxon>Eukaryota</taxon>
        <taxon>Viridiplantae</taxon>
        <taxon>Streptophyta</taxon>
        <taxon>Embryophyta</taxon>
        <taxon>Tracheophyta</taxon>
        <taxon>Spermatophyta</taxon>
        <taxon>Magnoliopsida</taxon>
        <taxon>eudicotyledons</taxon>
        <taxon>Gunneridae</taxon>
        <taxon>Pentapetalae</taxon>
        <taxon>rosids</taxon>
        <taxon>fabids</taxon>
        <taxon>Fabales</taxon>
        <taxon>Fabaceae</taxon>
        <taxon>Caesalpinioideae</taxon>
        <taxon>mimosoid clade</taxon>
        <taxon>Acacieae</taxon>
        <taxon>Acacia</taxon>
    </lineage>
</organism>
<dbReference type="InterPro" id="IPR040359">
    <property type="entry name" value="GDU"/>
</dbReference>
<accession>A0AAE1MZ35</accession>
<dbReference type="AlphaFoldDB" id="A0AAE1MZ35"/>
<keyword evidence="4 9" id="KW-0812">Transmembrane</keyword>
<feature type="compositionally biased region" description="Polar residues" evidence="8">
    <location>
        <begin position="58"/>
        <end position="67"/>
    </location>
</feature>
<keyword evidence="3" id="KW-0813">Transport</keyword>
<evidence type="ECO:0000256" key="6">
    <source>
        <dbReference type="ARBA" id="ARBA00022989"/>
    </source>
</evidence>
<dbReference type="EMBL" id="JAWXYG010000002">
    <property type="protein sequence ID" value="KAK4279939.1"/>
    <property type="molecule type" value="Genomic_DNA"/>
</dbReference>
<name>A0AAE1MZ35_9FABA</name>
<dbReference type="PANTHER" id="PTHR33228">
    <property type="entry name" value="PROTEIN GLUTAMINE DUMPER 4-RELATED"/>
    <property type="match status" value="1"/>
</dbReference>
<feature type="region of interest" description="Disordered" evidence="8">
    <location>
        <begin position="58"/>
        <end position="83"/>
    </location>
</feature>
<keyword evidence="7 9" id="KW-0472">Membrane</keyword>
<proteinExistence type="inferred from homology"/>
<feature type="compositionally biased region" description="Polar residues" evidence="8">
    <location>
        <begin position="106"/>
        <end position="117"/>
    </location>
</feature>
<keyword evidence="6 9" id="KW-1133">Transmembrane helix</keyword>
<gene>
    <name evidence="10" type="ORF">QN277_011634</name>
</gene>
<evidence type="ECO:0000313" key="10">
    <source>
        <dbReference type="EMBL" id="KAK4279939.1"/>
    </source>
</evidence>
<comment type="similarity">
    <text evidence="2">Belongs to the GLUTAMINE DUMPER 1 (TC 9.B.60) family.</text>
</comment>
<dbReference type="GO" id="GO:0016020">
    <property type="term" value="C:membrane"/>
    <property type="evidence" value="ECO:0007669"/>
    <property type="project" value="UniProtKB-SubCell"/>
</dbReference>
<dbReference type="PROSITE" id="PS51257">
    <property type="entry name" value="PROKAR_LIPOPROTEIN"/>
    <property type="match status" value="1"/>
</dbReference>
<evidence type="ECO:0000256" key="9">
    <source>
        <dbReference type="SAM" id="Phobius"/>
    </source>
</evidence>